<feature type="region of interest" description="Disordered" evidence="1">
    <location>
        <begin position="60"/>
        <end position="89"/>
    </location>
</feature>
<organism evidence="2 3">
    <name type="scientific">Colletotrichum orchidophilum</name>
    <dbReference type="NCBI Taxonomy" id="1209926"/>
    <lineage>
        <taxon>Eukaryota</taxon>
        <taxon>Fungi</taxon>
        <taxon>Dikarya</taxon>
        <taxon>Ascomycota</taxon>
        <taxon>Pezizomycotina</taxon>
        <taxon>Sordariomycetes</taxon>
        <taxon>Hypocreomycetidae</taxon>
        <taxon>Glomerellales</taxon>
        <taxon>Glomerellaceae</taxon>
        <taxon>Colletotrichum</taxon>
    </lineage>
</organism>
<dbReference type="STRING" id="1209926.A0A1G4AX35"/>
<feature type="compositionally biased region" description="Basic and acidic residues" evidence="1">
    <location>
        <begin position="60"/>
        <end position="70"/>
    </location>
</feature>
<dbReference type="RefSeq" id="XP_022470884.1">
    <property type="nucleotide sequence ID" value="XM_022622574.1"/>
</dbReference>
<feature type="compositionally biased region" description="Acidic residues" evidence="1">
    <location>
        <begin position="217"/>
        <end position="231"/>
    </location>
</feature>
<dbReference type="Proteomes" id="UP000176998">
    <property type="component" value="Unassembled WGS sequence"/>
</dbReference>
<feature type="compositionally biased region" description="Acidic residues" evidence="1">
    <location>
        <begin position="245"/>
        <end position="272"/>
    </location>
</feature>
<protein>
    <submittedName>
        <fullName evidence="2">Uncharacterized protein</fullName>
    </submittedName>
</protein>
<dbReference type="GeneID" id="34564084"/>
<feature type="region of interest" description="Disordered" evidence="1">
    <location>
        <begin position="196"/>
        <end position="283"/>
    </location>
</feature>
<name>A0A1G4AX35_9PEZI</name>
<accession>A0A1G4AX35</accession>
<feature type="compositionally biased region" description="Acidic residues" evidence="1">
    <location>
        <begin position="199"/>
        <end position="208"/>
    </location>
</feature>
<dbReference type="AlphaFoldDB" id="A0A1G4AX35"/>
<comment type="caution">
    <text evidence="2">The sequence shown here is derived from an EMBL/GenBank/DDBJ whole genome shotgun (WGS) entry which is preliminary data.</text>
</comment>
<evidence type="ECO:0000313" key="2">
    <source>
        <dbReference type="EMBL" id="OHE93720.1"/>
    </source>
</evidence>
<sequence>MCLRIYKHYTTCGCLLADPSLRECSHGPTSPLCGHQHHVGIVTRHGEKCAYHRRIARDRDRTRGLRDSRQTRSSIEDPVPAPLDHTREEVAGEPKYSHEMTDFQIFIKDLERFLDRIKIPVSEPKLKPFGTEEQGMMKKKVGVLPPLDGCSDWTEDDENDNALARRKRRERLRDDFLSIARDQEFPFDMSDRFLKSAWDDDNDNDSDSDIISKESSEADQDDVGSSDDDSAANEAVAGEERVDVVGDDEDLEDDDEEQDDMNDDDEEEEDDDIWRPEETWPPTGVEWTAKLKFMTGIRRN</sequence>
<gene>
    <name evidence="2" type="ORF">CORC01_10947</name>
</gene>
<reference evidence="2 3" key="1">
    <citation type="submission" date="2016-09" db="EMBL/GenBank/DDBJ databases">
        <authorList>
            <person name="Capua I."/>
            <person name="De Benedictis P."/>
            <person name="Joannis T."/>
            <person name="Lombin L.H."/>
            <person name="Cattoli G."/>
        </authorList>
    </citation>
    <scope>NUCLEOTIDE SEQUENCE [LARGE SCALE GENOMIC DNA]</scope>
    <source>
        <strain evidence="2 3">IMI 309357</strain>
    </source>
</reference>
<evidence type="ECO:0000313" key="3">
    <source>
        <dbReference type="Proteomes" id="UP000176998"/>
    </source>
</evidence>
<dbReference type="OrthoDB" id="4837814at2759"/>
<evidence type="ECO:0000256" key="1">
    <source>
        <dbReference type="SAM" id="MobiDB-lite"/>
    </source>
</evidence>
<keyword evidence="3" id="KW-1185">Reference proteome</keyword>
<dbReference type="EMBL" id="MJBS01000113">
    <property type="protein sequence ID" value="OHE93720.1"/>
    <property type="molecule type" value="Genomic_DNA"/>
</dbReference>
<proteinExistence type="predicted"/>